<dbReference type="FunFam" id="3.30.460.10:FF:000019">
    <property type="entry name" value="tRNA nucleotidyltransferase cca2"/>
    <property type="match status" value="1"/>
</dbReference>
<dbReference type="Pfam" id="PF01743">
    <property type="entry name" value="PolyA_pol"/>
    <property type="match status" value="1"/>
</dbReference>
<dbReference type="Pfam" id="PF12627">
    <property type="entry name" value="PolyA_pol_RNAbd"/>
    <property type="match status" value="1"/>
</dbReference>
<dbReference type="Gene3D" id="1.10.3090.10">
    <property type="entry name" value="cca-adding enzyme, domain 2"/>
    <property type="match status" value="1"/>
</dbReference>
<evidence type="ECO:0000256" key="1">
    <source>
        <dbReference type="ARBA" id="ARBA00007265"/>
    </source>
</evidence>
<dbReference type="Proteomes" id="UP001472866">
    <property type="component" value="Chromosome 02"/>
</dbReference>
<dbReference type="Gene3D" id="3.30.460.10">
    <property type="entry name" value="Beta Polymerase, domain 2"/>
    <property type="match status" value="1"/>
</dbReference>
<dbReference type="PANTHER" id="PTHR13734">
    <property type="entry name" value="TRNA-NUCLEOTIDYLTRANSFERASE"/>
    <property type="match status" value="1"/>
</dbReference>
<dbReference type="SUPFAM" id="SSF81301">
    <property type="entry name" value="Nucleotidyltransferase"/>
    <property type="match status" value="1"/>
</dbReference>
<feature type="domain" description="tRNA nucleotidyltransferase/poly(A) polymerase RNA and SrmB- binding" evidence="7">
    <location>
        <begin position="216"/>
        <end position="253"/>
    </location>
</feature>
<accession>A0AAX4P1F8</accession>
<feature type="domain" description="Poly A polymerase head" evidence="6">
    <location>
        <begin position="30"/>
        <end position="167"/>
    </location>
</feature>
<dbReference type="CDD" id="cd05398">
    <property type="entry name" value="NT_ClassII-CCAase"/>
    <property type="match status" value="1"/>
</dbReference>
<evidence type="ECO:0000256" key="5">
    <source>
        <dbReference type="RuleBase" id="RU003953"/>
    </source>
</evidence>
<evidence type="ECO:0000256" key="3">
    <source>
        <dbReference type="ARBA" id="ARBA00022741"/>
    </source>
</evidence>
<dbReference type="EMBL" id="CP151502">
    <property type="protein sequence ID" value="WZN59876.1"/>
    <property type="molecule type" value="Genomic_DNA"/>
</dbReference>
<sequence>MAVELNAEELELFGVLRNVVRDLNLSTELRCAGGWVRDKLLGRESDDIDIALDNMSGETYANHLNDYLASRGEEQTSVAVIQSNPEQSKHLETAKVKYQGLEIDFVNLRSESYASSSRIPEIEFGTAEEDAMRRDFTINALFYNIGQGNVEDLTGRGLEDLRNKLIRTPLPALQTFMDDPLRVLRAVRFASRFSFEIHHDIAEAASSAEVRDALQTKVSRERISTEFESMLEGPNPKLALQLIKSFGLLDAVLNVPQSLKEVLPVGYAERCIGAGVLMADLLAGKWDKATRRIGVLSALLLPLRGFSAQGEKKNREVPLPEYVVGVSMKKKKDAVTIGALHRAALDILAVSQDTCDPCRETKVKFGLAIRSTRELWRVATLLSFVAGLPLGRSLHSDSEEDSPRITISPAEEALDRSAAYTSKVEQLAVSLKLERAWEIRPLINGKELMKLLNAKGPVIGKAVQEMTKWQLANPGGSVEDCKVYLQERTFSN</sequence>
<dbReference type="GO" id="GO:0005739">
    <property type="term" value="C:mitochondrion"/>
    <property type="evidence" value="ECO:0007669"/>
    <property type="project" value="UniProtKB-ARBA"/>
</dbReference>
<keyword evidence="2 5" id="KW-0808">Transferase</keyword>
<evidence type="ECO:0000259" key="6">
    <source>
        <dbReference type="Pfam" id="PF01743"/>
    </source>
</evidence>
<gene>
    <name evidence="8" type="ORF">HKI87_02g14040</name>
</gene>
<dbReference type="GO" id="GO:0052927">
    <property type="term" value="F:CC tRNA cytidylyltransferase activity"/>
    <property type="evidence" value="ECO:0007669"/>
    <property type="project" value="TreeGrafter"/>
</dbReference>
<name>A0AAX4P1F8_9CHLO</name>
<evidence type="ECO:0000259" key="7">
    <source>
        <dbReference type="Pfam" id="PF12627"/>
    </source>
</evidence>
<dbReference type="InterPro" id="IPR032828">
    <property type="entry name" value="PolyA_RNA-bd"/>
</dbReference>
<evidence type="ECO:0000256" key="2">
    <source>
        <dbReference type="ARBA" id="ARBA00022679"/>
    </source>
</evidence>
<reference evidence="8 9" key="1">
    <citation type="submission" date="2024-03" db="EMBL/GenBank/DDBJ databases">
        <title>Complete genome sequence of the green alga Chloropicon roscoffensis RCC1871.</title>
        <authorList>
            <person name="Lemieux C."/>
            <person name="Pombert J.-F."/>
            <person name="Otis C."/>
            <person name="Turmel M."/>
        </authorList>
    </citation>
    <scope>NUCLEOTIDE SEQUENCE [LARGE SCALE GENOMIC DNA]</scope>
    <source>
        <strain evidence="8 9">RCC1871</strain>
    </source>
</reference>
<evidence type="ECO:0000313" key="9">
    <source>
        <dbReference type="Proteomes" id="UP001472866"/>
    </source>
</evidence>
<dbReference type="SUPFAM" id="SSF81891">
    <property type="entry name" value="Poly A polymerase C-terminal region-like"/>
    <property type="match status" value="1"/>
</dbReference>
<dbReference type="GO" id="GO:0000166">
    <property type="term" value="F:nucleotide binding"/>
    <property type="evidence" value="ECO:0007669"/>
    <property type="project" value="UniProtKB-KW"/>
</dbReference>
<dbReference type="InterPro" id="IPR002646">
    <property type="entry name" value="PolA_pol_head_dom"/>
</dbReference>
<dbReference type="GO" id="GO:0003723">
    <property type="term" value="F:RNA binding"/>
    <property type="evidence" value="ECO:0007669"/>
    <property type="project" value="UniProtKB-KW"/>
</dbReference>
<evidence type="ECO:0000256" key="4">
    <source>
        <dbReference type="ARBA" id="ARBA00022884"/>
    </source>
</evidence>
<protein>
    <submittedName>
        <fullName evidence="8">Mitochondrial CCA tRNA nucleotidyltransferase</fullName>
    </submittedName>
</protein>
<dbReference type="InterPro" id="IPR043519">
    <property type="entry name" value="NT_sf"/>
</dbReference>
<keyword evidence="9" id="KW-1185">Reference proteome</keyword>
<keyword evidence="4 5" id="KW-0694">RNA-binding</keyword>
<dbReference type="GO" id="GO:0052929">
    <property type="term" value="F:ATP:3'-cytidine-cytidine-tRNA adenylyltransferase activity"/>
    <property type="evidence" value="ECO:0007669"/>
    <property type="project" value="TreeGrafter"/>
</dbReference>
<proteinExistence type="inferred from homology"/>
<dbReference type="GO" id="GO:0001680">
    <property type="term" value="P:tRNA 3'-terminal CCA addition"/>
    <property type="evidence" value="ECO:0007669"/>
    <property type="project" value="UniProtKB-ARBA"/>
</dbReference>
<comment type="similarity">
    <text evidence="1 5">Belongs to the tRNA nucleotidyltransferase/poly(A) polymerase family.</text>
</comment>
<dbReference type="AlphaFoldDB" id="A0AAX4P1F8"/>
<evidence type="ECO:0000313" key="8">
    <source>
        <dbReference type="EMBL" id="WZN59876.1"/>
    </source>
</evidence>
<organism evidence="8 9">
    <name type="scientific">Chloropicon roscoffensis</name>
    <dbReference type="NCBI Taxonomy" id="1461544"/>
    <lineage>
        <taxon>Eukaryota</taxon>
        <taxon>Viridiplantae</taxon>
        <taxon>Chlorophyta</taxon>
        <taxon>Chloropicophyceae</taxon>
        <taxon>Chloropicales</taxon>
        <taxon>Chloropicaceae</taxon>
        <taxon>Chloropicon</taxon>
    </lineage>
</organism>
<keyword evidence="3" id="KW-0547">Nucleotide-binding</keyword>
<dbReference type="PANTHER" id="PTHR13734:SF5">
    <property type="entry name" value="CCA TRNA NUCLEOTIDYLTRANSFERASE, MITOCHONDRIAL"/>
    <property type="match status" value="1"/>
</dbReference>